<dbReference type="RefSeq" id="WP_316660281.1">
    <property type="nucleotide sequence ID" value="NZ_JAWHTF010000001.1"/>
</dbReference>
<evidence type="ECO:0000256" key="1">
    <source>
        <dbReference type="SAM" id="SignalP"/>
    </source>
</evidence>
<name>A0ABU3U2E2_9FLAO</name>
<gene>
    <name evidence="2" type="ORF">RXV94_00280</name>
</gene>
<proteinExistence type="predicted"/>
<reference evidence="2 3" key="1">
    <citation type="submission" date="2023-10" db="EMBL/GenBank/DDBJ databases">
        <title>Marimonas sp. nov. isolated from tidal mud flat.</title>
        <authorList>
            <person name="Jaincy N.J."/>
            <person name="Srinivasan S."/>
            <person name="Lee S.-S."/>
        </authorList>
    </citation>
    <scope>NUCLEOTIDE SEQUENCE [LARGE SCALE GENOMIC DNA]</scope>
    <source>
        <strain evidence="2 3">MJ-SS3</strain>
    </source>
</reference>
<feature type="signal peptide" evidence="1">
    <location>
        <begin position="1"/>
        <end position="22"/>
    </location>
</feature>
<organism evidence="2 3">
    <name type="scientific">Gilvirhabdus luticola</name>
    <dbReference type="NCBI Taxonomy" id="3079858"/>
    <lineage>
        <taxon>Bacteria</taxon>
        <taxon>Pseudomonadati</taxon>
        <taxon>Bacteroidota</taxon>
        <taxon>Flavobacteriia</taxon>
        <taxon>Flavobacteriales</taxon>
        <taxon>Flavobacteriaceae</taxon>
        <taxon>Gilvirhabdus</taxon>
    </lineage>
</organism>
<comment type="caution">
    <text evidence="2">The sequence shown here is derived from an EMBL/GenBank/DDBJ whole genome shotgun (WGS) entry which is preliminary data.</text>
</comment>
<feature type="chain" id="PRO_5045489679" evidence="1">
    <location>
        <begin position="23"/>
        <end position="198"/>
    </location>
</feature>
<dbReference type="EMBL" id="JAWHTF010000001">
    <property type="protein sequence ID" value="MDU8884574.1"/>
    <property type="molecule type" value="Genomic_DNA"/>
</dbReference>
<evidence type="ECO:0000313" key="3">
    <source>
        <dbReference type="Proteomes" id="UP001268651"/>
    </source>
</evidence>
<evidence type="ECO:0000313" key="2">
    <source>
        <dbReference type="EMBL" id="MDU8884574.1"/>
    </source>
</evidence>
<sequence>MKKVIKKSIALIIMFTTLLGYANESKVMTSKKEYKKTSLTLNGVKEGQKLVIKDQNGLTLYKELIKESGTYYKGFDLTSLPDGKYYFELDKDFEIKTIPFKVKSNSVVFEKEEEVSVFKPIIRVKDNRILISKLSLELKPTEIKFYEMTSEGAKLVHSESIENTKIIERIYRIAEKYKSTYKIVIKSEGREFVEYINI</sequence>
<protein>
    <submittedName>
        <fullName evidence="2">Uncharacterized protein</fullName>
    </submittedName>
</protein>
<accession>A0ABU3U2E2</accession>
<dbReference type="Proteomes" id="UP001268651">
    <property type="component" value="Unassembled WGS sequence"/>
</dbReference>
<keyword evidence="1" id="KW-0732">Signal</keyword>
<keyword evidence="3" id="KW-1185">Reference proteome</keyword>